<evidence type="ECO:0000313" key="1">
    <source>
        <dbReference type="EMBL" id="SFO79882.1"/>
    </source>
</evidence>
<proteinExistence type="predicted"/>
<name>A0A1I5K477_9HYPH</name>
<dbReference type="Gene3D" id="3.40.50.300">
    <property type="entry name" value="P-loop containing nucleotide triphosphate hydrolases"/>
    <property type="match status" value="1"/>
</dbReference>
<sequence>MAGRKLYLHIGSHKTGTTSIQFALMHNAEALVANGLQFFFQKQNGSWDGFPDLHDWIEYVEADRVVPKGARLSNLAGLVSSLSQYEQDIVVSSENFSFFFEKKHIEELHKALSKIFDEIEVICYLRRQDQHIISHAQEGSKTSRHAEYDLWGNDIASLPAYDKRFDYYLDYNKRIGMWMDVMGDDAVTVRCFDQSRLLKGDTIADFFALLGIENYQPGAWRNVGKTSTQAKLGHLLIGSGADNQAKLFSLIDSLELPKRKMEPSRAEAEDFYNHYREGNAALATRLKECEFPEFFSSDFSEYPEQSTDVWNKDEIGEIFAAVFRVLGSNFFDFTPRDLLQAAAHSQRKGDIDAGIRFLKMAQKIRPDGPHIAKRLKELRDLKQRD</sequence>
<protein>
    <recommendedName>
        <fullName evidence="3">Sulfotransferase domain-containing protein</fullName>
    </recommendedName>
</protein>
<dbReference type="EMBL" id="FOVR01000013">
    <property type="protein sequence ID" value="SFO79882.1"/>
    <property type="molecule type" value="Genomic_DNA"/>
</dbReference>
<accession>A0A1I5K477</accession>
<dbReference type="InterPro" id="IPR027417">
    <property type="entry name" value="P-loop_NTPase"/>
</dbReference>
<dbReference type="STRING" id="655353.SAMN04488056_11323"/>
<dbReference type="SUPFAM" id="SSF52540">
    <property type="entry name" value="P-loop containing nucleoside triphosphate hydrolases"/>
    <property type="match status" value="1"/>
</dbReference>
<evidence type="ECO:0008006" key="3">
    <source>
        <dbReference type="Google" id="ProtNLM"/>
    </source>
</evidence>
<dbReference type="AlphaFoldDB" id="A0A1I5K477"/>
<dbReference type="RefSeq" id="WP_090074886.1">
    <property type="nucleotide sequence ID" value="NZ_FOVR01000013.1"/>
</dbReference>
<organism evidence="1 2">
    <name type="scientific">Cohaesibacter marisflavi</name>
    <dbReference type="NCBI Taxonomy" id="655353"/>
    <lineage>
        <taxon>Bacteria</taxon>
        <taxon>Pseudomonadati</taxon>
        <taxon>Pseudomonadota</taxon>
        <taxon>Alphaproteobacteria</taxon>
        <taxon>Hyphomicrobiales</taxon>
        <taxon>Cohaesibacteraceae</taxon>
    </lineage>
</organism>
<reference evidence="1 2" key="1">
    <citation type="submission" date="2016-10" db="EMBL/GenBank/DDBJ databases">
        <authorList>
            <person name="de Groot N.N."/>
        </authorList>
    </citation>
    <scope>NUCLEOTIDE SEQUENCE [LARGE SCALE GENOMIC DNA]</scope>
    <source>
        <strain evidence="1 2">CGMCC 1.9157</strain>
    </source>
</reference>
<gene>
    <name evidence="1" type="ORF">SAMN04488056_11323</name>
</gene>
<evidence type="ECO:0000313" key="2">
    <source>
        <dbReference type="Proteomes" id="UP000199236"/>
    </source>
</evidence>
<dbReference type="Proteomes" id="UP000199236">
    <property type="component" value="Unassembled WGS sequence"/>
</dbReference>
<keyword evidence="2" id="KW-1185">Reference proteome</keyword>
<dbReference type="OrthoDB" id="8447154at2"/>